<keyword evidence="2" id="KW-1185">Reference proteome</keyword>
<dbReference type="InterPro" id="IPR029058">
    <property type="entry name" value="AB_hydrolase_fold"/>
</dbReference>
<accession>A0ABR8ALR9</accession>
<organism evidence="1 2">
    <name type="scientific">Calothrix parietina FACHB-288</name>
    <dbReference type="NCBI Taxonomy" id="2692896"/>
    <lineage>
        <taxon>Bacteria</taxon>
        <taxon>Bacillati</taxon>
        <taxon>Cyanobacteriota</taxon>
        <taxon>Cyanophyceae</taxon>
        <taxon>Nostocales</taxon>
        <taxon>Calotrichaceae</taxon>
        <taxon>Calothrix</taxon>
    </lineage>
</organism>
<name>A0ABR8ALR9_9CYAN</name>
<dbReference type="SUPFAM" id="SSF53474">
    <property type="entry name" value="alpha/beta-Hydrolases"/>
    <property type="match status" value="1"/>
</dbReference>
<evidence type="ECO:0000313" key="2">
    <source>
        <dbReference type="Proteomes" id="UP000658514"/>
    </source>
</evidence>
<sequence>MAKKLAFLTIHGMGETEKDYYHILKQSLEKALGKDIWSTVHLEPIYYHSDLQEYQYNVWEKMRQRAPLSWQDLRKFMLFGFSDASALEHRATDDGSVYKKIQKSIIYSLKIARNQFSTNDVPIIILAHSLGCQVISNYLWDSHKNKGIWQQGSPDYPVFPPEQEDFLKLKYLRYLFTTGCNIPLFVAGFADIVAISKPNPDFKWFNYYDKDDVLGWPLKPLSPSYDLVVDKDIEIDSGNLWQSWNPQSHDGYWTDEEFIEHLSQVIKRLSS</sequence>
<proteinExistence type="predicted"/>
<evidence type="ECO:0000313" key="1">
    <source>
        <dbReference type="EMBL" id="MBD2199597.1"/>
    </source>
</evidence>
<dbReference type="RefSeq" id="WP_190549149.1">
    <property type="nucleotide sequence ID" value="NZ_CAWPNO010000099.1"/>
</dbReference>
<reference evidence="1 2" key="1">
    <citation type="journal article" date="2020" name="ISME J.">
        <title>Comparative genomics reveals insights into cyanobacterial evolution and habitat adaptation.</title>
        <authorList>
            <person name="Chen M.Y."/>
            <person name="Teng W.K."/>
            <person name="Zhao L."/>
            <person name="Hu C.X."/>
            <person name="Zhou Y.K."/>
            <person name="Han B.P."/>
            <person name="Song L.R."/>
            <person name="Shu W.S."/>
        </authorList>
    </citation>
    <scope>NUCLEOTIDE SEQUENCE [LARGE SCALE GENOMIC DNA]</scope>
    <source>
        <strain evidence="1 2">FACHB-288</strain>
    </source>
</reference>
<gene>
    <name evidence="1" type="ORF">H6G24_29680</name>
</gene>
<comment type="caution">
    <text evidence="1">The sequence shown here is derived from an EMBL/GenBank/DDBJ whole genome shotgun (WGS) entry which is preliminary data.</text>
</comment>
<dbReference type="EMBL" id="JACJQH010000063">
    <property type="protein sequence ID" value="MBD2199597.1"/>
    <property type="molecule type" value="Genomic_DNA"/>
</dbReference>
<protein>
    <submittedName>
        <fullName evidence="1">Uncharacterized protein</fullName>
    </submittedName>
</protein>
<dbReference type="Proteomes" id="UP000658514">
    <property type="component" value="Unassembled WGS sequence"/>
</dbReference>